<feature type="domain" description="DEUBAD" evidence="11">
    <location>
        <begin position="143"/>
        <end position="246"/>
    </location>
</feature>
<dbReference type="GO" id="GO:0003682">
    <property type="term" value="F:chromatin binding"/>
    <property type="evidence" value="ECO:0007669"/>
    <property type="project" value="TreeGrafter"/>
</dbReference>
<dbReference type="Proteomes" id="UP000729913">
    <property type="component" value="Unassembled WGS sequence"/>
</dbReference>
<keyword evidence="9" id="KW-0539">Nucleus</keyword>
<dbReference type="InterPro" id="IPR024811">
    <property type="entry name" value="ASX/ASX-like"/>
</dbReference>
<keyword evidence="4" id="KW-0479">Metal-binding</keyword>
<dbReference type="OrthoDB" id="9348951at2759"/>
<evidence type="ECO:0000256" key="1">
    <source>
        <dbReference type="ARBA" id="ARBA00004123"/>
    </source>
</evidence>
<comment type="caution">
    <text evidence="12">The sequence shown here is derived from an EMBL/GenBank/DDBJ whole genome shotgun (WGS) entry which is preliminary data.</text>
</comment>
<proteinExistence type="inferred from homology"/>
<keyword evidence="5" id="KW-0863">Zinc-finger</keyword>
<dbReference type="Pfam" id="PF13922">
    <property type="entry name" value="PHD_3"/>
    <property type="match status" value="1"/>
</dbReference>
<evidence type="ECO:0000313" key="13">
    <source>
        <dbReference type="Proteomes" id="UP000729913"/>
    </source>
</evidence>
<reference evidence="12" key="2">
    <citation type="submission" date="2021-04" db="EMBL/GenBank/DDBJ databases">
        <title>Genome-wide patterns of bracovirus chromosomal integration into multiple host tissues during parasitism.</title>
        <authorList>
            <person name="Chebbi M.A.C."/>
        </authorList>
    </citation>
    <scope>NUCLEOTIDE SEQUENCE</scope>
    <source>
        <tissue evidence="12">Whole body</tissue>
    </source>
</reference>
<dbReference type="PANTHER" id="PTHR13578:SF20">
    <property type="entry name" value="POLYCOMB PROTEIN ASX"/>
    <property type="match status" value="1"/>
</dbReference>
<dbReference type="EMBL" id="JAAOIC020000048">
    <property type="protein sequence ID" value="KAG8036688.1"/>
    <property type="molecule type" value="Genomic_DNA"/>
</dbReference>
<evidence type="ECO:0000256" key="5">
    <source>
        <dbReference type="ARBA" id="ARBA00022771"/>
    </source>
</evidence>
<dbReference type="InterPro" id="IPR044867">
    <property type="entry name" value="DEUBAD_dom"/>
</dbReference>
<keyword evidence="3" id="KW-0678">Repressor</keyword>
<dbReference type="Pfam" id="PF13919">
    <property type="entry name" value="ASXH"/>
    <property type="match status" value="1"/>
</dbReference>
<feature type="region of interest" description="Disordered" evidence="10">
    <location>
        <begin position="1133"/>
        <end position="1155"/>
    </location>
</feature>
<evidence type="ECO:0000256" key="6">
    <source>
        <dbReference type="ARBA" id="ARBA00022833"/>
    </source>
</evidence>
<dbReference type="PROSITE" id="PS51916">
    <property type="entry name" value="DEUBAD"/>
    <property type="match status" value="1"/>
</dbReference>
<feature type="region of interest" description="Disordered" evidence="10">
    <location>
        <begin position="41"/>
        <end position="86"/>
    </location>
</feature>
<evidence type="ECO:0000259" key="11">
    <source>
        <dbReference type="PROSITE" id="PS51916"/>
    </source>
</evidence>
<evidence type="ECO:0000256" key="7">
    <source>
        <dbReference type="ARBA" id="ARBA00023015"/>
    </source>
</evidence>
<dbReference type="GO" id="GO:0009887">
    <property type="term" value="P:animal organ morphogenesis"/>
    <property type="evidence" value="ECO:0007669"/>
    <property type="project" value="TreeGrafter"/>
</dbReference>
<comment type="similarity">
    <text evidence="2">Belongs to the Asx family.</text>
</comment>
<feature type="compositionally biased region" description="Low complexity" evidence="10">
    <location>
        <begin position="927"/>
        <end position="942"/>
    </location>
</feature>
<sequence length="1196" mass="130996">MRTMDIEVETSKVDGIGETNPGCSGYSGMVHSKKVIKHALRQQAKRRRKNTTIASGNSRTLPRIVVKPLAPPPAPSPPPPTNDPPLSIPNMQHSIIVEEPAATMREVLASLPGFSLKSSRRRSTKRLSAAAQLEAGLVDLESPASILASTSLRALLNRHTFQGLPPLYQRKLAQLLPAVDRQDAATSGLNNEFFARACLEWRKRLAEGEFTPENQQRLKMEAEKDKNKLDPWKLKHFEPIWGEKREPKFRLGLHCMNEPRTGGAVTRSSLRLRLESTHEQYTPELYQRPVITTEKIEETDAPTRINPPVPETPSINSDTSHESLLKDTTIPEIDNRLEEQPPSDNIVETVITNGIIEKESNEEEYKEELEKLESPLETEIPMETNQTNISEIIEVEIQPEEESKEPEIIPSPSPEEKIHLEEQIIQVLTPVVTEEITAVVTSVTPTMIVTESDLEHSQEFTVGEQIECQSQDECDTITELTMSLSEVSEIQVDVEDHFDAQFDTSRADSDKIFEISECENAAAVESISAHDSVKSDSLILEDHDVINVQINADTISANSADSEPIPDAMEIDSETLQRIHELEVRGEMREAYEEISGCTEEIIYPILEGMEIGSNGSEETDTQEVTEATEDIREQSDIVEINEDEELRDANNYVCSEMLECSWPVDTTVTNNNTTIDDNSSHEDLQVPWPLVAAALDGSVAANITVTTQDECNDTSTTTDSTTSNQQVQVQQQQQQQQQSPFVNETSTESVNCISLPVVQSTPFQSDGMTISAPVTSCLLKNVQTSQSPPIIAFPTLQPIRFVPTRLHTSHDNTPTTTLTSTLPTRISTQQHSQTTHHVNVARSTEEIVQLAQNNMARVNPTNNINIRSNSIQPHQHVQATASVTTAGHPQSAIVVQHHTPIPVTQSRPIVANMQPQQFTNTNVTARSARSSGPGSYRGSRNGNKEQSSSRSRSSTKEPPGAVNLERSYQICQAVIQSSPNRDQLKAHLKPPPSLLARGDGAFTTNKSGGRTITTVKTQKSHQTSHQHQKHSQNKTQAVMLRQVFATARQPAPIEVTENSNTTVAQLGTNGAGNFGQYILVQRTGVSDGAPRASSAPPLPPQIAGIGVGVHLVRGRPASAGEGSHQAVTLKARGTSDGRGNGGAEPGAPGIIMGGDPPPPCECSIRGAMVICRQCGAFCHDDCIGPQRICATCLIR</sequence>
<keyword evidence="13" id="KW-1185">Reference proteome</keyword>
<evidence type="ECO:0000256" key="4">
    <source>
        <dbReference type="ARBA" id="ARBA00022723"/>
    </source>
</evidence>
<feature type="region of interest" description="Disordered" evidence="10">
    <location>
        <begin position="981"/>
        <end position="1010"/>
    </location>
</feature>
<keyword evidence="8" id="KW-0804">Transcription</keyword>
<feature type="compositionally biased region" description="Low complexity" evidence="10">
    <location>
        <begin position="714"/>
        <end position="740"/>
    </location>
</feature>
<evidence type="ECO:0000256" key="9">
    <source>
        <dbReference type="ARBA" id="ARBA00023242"/>
    </source>
</evidence>
<feature type="compositionally biased region" description="Low complexity" evidence="10">
    <location>
        <begin position="1146"/>
        <end position="1155"/>
    </location>
</feature>
<evidence type="ECO:0000313" key="12">
    <source>
        <dbReference type="EMBL" id="KAG8036688.1"/>
    </source>
</evidence>
<evidence type="ECO:0000256" key="3">
    <source>
        <dbReference type="ARBA" id="ARBA00022491"/>
    </source>
</evidence>
<comment type="subcellular location">
    <subcellularLocation>
        <location evidence="1">Nucleus</location>
    </subcellularLocation>
</comment>
<dbReference type="GO" id="GO:0008270">
    <property type="term" value="F:zinc ion binding"/>
    <property type="evidence" value="ECO:0007669"/>
    <property type="project" value="UniProtKB-KW"/>
</dbReference>
<dbReference type="InterPro" id="IPR026905">
    <property type="entry name" value="ASX-like_PHD"/>
</dbReference>
<feature type="compositionally biased region" description="Pro residues" evidence="10">
    <location>
        <begin position="69"/>
        <end position="86"/>
    </location>
</feature>
<feature type="region of interest" description="Disordered" evidence="10">
    <location>
        <begin position="301"/>
        <end position="322"/>
    </location>
</feature>
<keyword evidence="7" id="KW-0805">Transcription regulation</keyword>
<evidence type="ECO:0000256" key="10">
    <source>
        <dbReference type="SAM" id="MobiDB-lite"/>
    </source>
</evidence>
<organism evidence="12 13">
    <name type="scientific">Cotesia typhae</name>
    <dbReference type="NCBI Taxonomy" id="2053667"/>
    <lineage>
        <taxon>Eukaryota</taxon>
        <taxon>Metazoa</taxon>
        <taxon>Ecdysozoa</taxon>
        <taxon>Arthropoda</taxon>
        <taxon>Hexapoda</taxon>
        <taxon>Insecta</taxon>
        <taxon>Pterygota</taxon>
        <taxon>Neoptera</taxon>
        <taxon>Endopterygota</taxon>
        <taxon>Hymenoptera</taxon>
        <taxon>Apocrita</taxon>
        <taxon>Ichneumonoidea</taxon>
        <taxon>Braconidae</taxon>
        <taxon>Microgastrinae</taxon>
        <taxon>Cotesia</taxon>
    </lineage>
</organism>
<dbReference type="AlphaFoldDB" id="A0A8J5QMB5"/>
<feature type="compositionally biased region" description="Basic residues" evidence="10">
    <location>
        <begin position="41"/>
        <end position="50"/>
    </location>
</feature>
<dbReference type="PANTHER" id="PTHR13578">
    <property type="entry name" value="ADDITIONAL SEX COMBS LIKE PROTEIN ASXL"/>
    <property type="match status" value="1"/>
</dbReference>
<protein>
    <recommendedName>
        <fullName evidence="11">DEUBAD domain-containing protein</fullName>
    </recommendedName>
</protein>
<keyword evidence="6" id="KW-0862">Zinc</keyword>
<dbReference type="InterPro" id="IPR028020">
    <property type="entry name" value="ASX_DEUBAD_dom"/>
</dbReference>
<feature type="region of interest" description="Disordered" evidence="10">
    <location>
        <begin position="910"/>
        <end position="963"/>
    </location>
</feature>
<dbReference type="GO" id="GO:0045944">
    <property type="term" value="P:positive regulation of transcription by RNA polymerase II"/>
    <property type="evidence" value="ECO:0007669"/>
    <property type="project" value="TreeGrafter"/>
</dbReference>
<gene>
    <name evidence="12" type="ORF">G9C98_004010</name>
</gene>
<dbReference type="GO" id="GO:0003677">
    <property type="term" value="F:DNA binding"/>
    <property type="evidence" value="ECO:0007669"/>
    <property type="project" value="InterPro"/>
</dbReference>
<feature type="compositionally biased region" description="Polar residues" evidence="10">
    <location>
        <begin position="51"/>
        <end position="60"/>
    </location>
</feature>
<name>A0A8J5QMB5_9HYME</name>
<accession>A0A8J5QMB5</accession>
<dbReference type="GO" id="GO:0035517">
    <property type="term" value="C:PR-DUB complex"/>
    <property type="evidence" value="ECO:0007669"/>
    <property type="project" value="TreeGrafter"/>
</dbReference>
<evidence type="ECO:0000256" key="2">
    <source>
        <dbReference type="ARBA" id="ARBA00006391"/>
    </source>
</evidence>
<feature type="region of interest" description="Disordered" evidence="10">
    <location>
        <begin position="711"/>
        <end position="744"/>
    </location>
</feature>
<feature type="compositionally biased region" description="Polar residues" evidence="10">
    <location>
        <begin position="910"/>
        <end position="926"/>
    </location>
</feature>
<evidence type="ECO:0000256" key="8">
    <source>
        <dbReference type="ARBA" id="ARBA00023163"/>
    </source>
</evidence>
<reference evidence="12" key="1">
    <citation type="submission" date="2020-03" db="EMBL/GenBank/DDBJ databases">
        <authorList>
            <person name="Chebbi M.A."/>
            <person name="Drezen J.M."/>
        </authorList>
    </citation>
    <scope>NUCLEOTIDE SEQUENCE</scope>
    <source>
        <tissue evidence="12">Whole body</tissue>
    </source>
</reference>